<gene>
    <name evidence="5" type="ORF">DQQ10_25890</name>
</gene>
<name>A0A364XV50_9BACT</name>
<dbReference type="Pfam" id="PF12833">
    <property type="entry name" value="HTH_18"/>
    <property type="match status" value="1"/>
</dbReference>
<dbReference type="Proteomes" id="UP000251889">
    <property type="component" value="Unassembled WGS sequence"/>
</dbReference>
<dbReference type="Gene3D" id="1.10.10.60">
    <property type="entry name" value="Homeodomain-like"/>
    <property type="match status" value="1"/>
</dbReference>
<evidence type="ECO:0000256" key="2">
    <source>
        <dbReference type="ARBA" id="ARBA00023125"/>
    </source>
</evidence>
<evidence type="ECO:0000313" key="5">
    <source>
        <dbReference type="EMBL" id="RAV98038.1"/>
    </source>
</evidence>
<dbReference type="OrthoDB" id="635259at2"/>
<dbReference type="SMART" id="SM00342">
    <property type="entry name" value="HTH_ARAC"/>
    <property type="match status" value="1"/>
</dbReference>
<evidence type="ECO:0000259" key="4">
    <source>
        <dbReference type="PROSITE" id="PS01124"/>
    </source>
</evidence>
<dbReference type="AlphaFoldDB" id="A0A364XV50"/>
<dbReference type="InterPro" id="IPR018060">
    <property type="entry name" value="HTH_AraC"/>
</dbReference>
<keyword evidence="1" id="KW-0805">Transcription regulation</keyword>
<organism evidence="5 6">
    <name type="scientific">Pseudochryseolinea flava</name>
    <dbReference type="NCBI Taxonomy" id="2059302"/>
    <lineage>
        <taxon>Bacteria</taxon>
        <taxon>Pseudomonadati</taxon>
        <taxon>Bacteroidota</taxon>
        <taxon>Cytophagia</taxon>
        <taxon>Cytophagales</taxon>
        <taxon>Fulvivirgaceae</taxon>
        <taxon>Pseudochryseolinea</taxon>
    </lineage>
</organism>
<dbReference type="PANTHER" id="PTHR46796">
    <property type="entry name" value="HTH-TYPE TRANSCRIPTIONAL ACTIVATOR RHAS-RELATED"/>
    <property type="match status" value="1"/>
</dbReference>
<protein>
    <recommendedName>
        <fullName evidence="4">HTH araC/xylS-type domain-containing protein</fullName>
    </recommendedName>
</protein>
<dbReference type="RefSeq" id="WP_112749854.1">
    <property type="nucleotide sequence ID" value="NZ_QMFY01000023.1"/>
</dbReference>
<reference evidence="5 6" key="1">
    <citation type="submission" date="2018-06" db="EMBL/GenBank/DDBJ databases">
        <title>Chryseolinea flavus sp. nov., a member of the phylum Bacteroidetes isolated from soil.</title>
        <authorList>
            <person name="Li Y."/>
            <person name="Wang J."/>
        </authorList>
    </citation>
    <scope>NUCLEOTIDE SEQUENCE [LARGE SCALE GENOMIC DNA]</scope>
    <source>
        <strain evidence="5 6">SDU1-6</strain>
    </source>
</reference>
<proteinExistence type="predicted"/>
<dbReference type="GO" id="GO:0003700">
    <property type="term" value="F:DNA-binding transcription factor activity"/>
    <property type="evidence" value="ECO:0007669"/>
    <property type="project" value="InterPro"/>
</dbReference>
<dbReference type="PROSITE" id="PS01124">
    <property type="entry name" value="HTH_ARAC_FAMILY_2"/>
    <property type="match status" value="1"/>
</dbReference>
<dbReference type="InterPro" id="IPR050204">
    <property type="entry name" value="AraC_XylS_family_regulators"/>
</dbReference>
<comment type="caution">
    <text evidence="5">The sequence shown here is derived from an EMBL/GenBank/DDBJ whole genome shotgun (WGS) entry which is preliminary data.</text>
</comment>
<keyword evidence="6" id="KW-1185">Reference proteome</keyword>
<accession>A0A364XV50</accession>
<feature type="domain" description="HTH araC/xylS-type" evidence="4">
    <location>
        <begin position="160"/>
        <end position="262"/>
    </location>
</feature>
<keyword evidence="2" id="KW-0238">DNA-binding</keyword>
<sequence>MRLTNYDIHPMLSGYVEKLWVYETDKALPQSDLHIIVPNGLVKVVIPFKNGLRAQMQGKEKVSSTHEITLIGIADIPSVVSEVKDEPSGTIGIEFSPAGAYRFFSLSLQDITNCVLPLSDLMGKTARALEEQIANTESVQDKVVSVQRFLCSQFAIHHRDEIFEYCIGKIIGSGGRIQVADLERQTGYSSRWLNMKFHTRIGISPKNLSTIVRFQEIYRSWAQTNFTNFSGADVYSFYHDQAHFIKDFKRFTGFSPSKYQLQENDFGKIFYKD</sequence>
<evidence type="ECO:0000313" key="6">
    <source>
        <dbReference type="Proteomes" id="UP000251889"/>
    </source>
</evidence>
<dbReference type="GO" id="GO:0043565">
    <property type="term" value="F:sequence-specific DNA binding"/>
    <property type="evidence" value="ECO:0007669"/>
    <property type="project" value="InterPro"/>
</dbReference>
<dbReference type="InterPro" id="IPR046532">
    <property type="entry name" value="DUF6597"/>
</dbReference>
<dbReference type="Pfam" id="PF20240">
    <property type="entry name" value="DUF6597"/>
    <property type="match status" value="1"/>
</dbReference>
<keyword evidence="3" id="KW-0804">Transcription</keyword>
<evidence type="ECO:0000256" key="3">
    <source>
        <dbReference type="ARBA" id="ARBA00023163"/>
    </source>
</evidence>
<evidence type="ECO:0000256" key="1">
    <source>
        <dbReference type="ARBA" id="ARBA00023015"/>
    </source>
</evidence>
<dbReference type="EMBL" id="QMFY01000023">
    <property type="protein sequence ID" value="RAV98038.1"/>
    <property type="molecule type" value="Genomic_DNA"/>
</dbReference>